<feature type="transmembrane region" description="Helical" evidence="8">
    <location>
        <begin position="143"/>
        <end position="161"/>
    </location>
</feature>
<gene>
    <name evidence="10" type="ORF">MQH31_17140</name>
</gene>
<evidence type="ECO:0000256" key="5">
    <source>
        <dbReference type="ARBA" id="ARBA00022692"/>
    </source>
</evidence>
<comment type="caution">
    <text evidence="10">The sequence shown here is derived from an EMBL/GenBank/DDBJ whole genome shotgun (WGS) entry which is preliminary data.</text>
</comment>
<accession>A0AA41QWQ7</accession>
<keyword evidence="11" id="KW-1185">Reference proteome</keyword>
<keyword evidence="7 8" id="KW-0472">Membrane</keyword>
<dbReference type="SUPFAM" id="SSF103473">
    <property type="entry name" value="MFS general substrate transporter"/>
    <property type="match status" value="1"/>
</dbReference>
<dbReference type="Proteomes" id="UP001165341">
    <property type="component" value="Unassembled WGS sequence"/>
</dbReference>
<feature type="transmembrane region" description="Helical" evidence="8">
    <location>
        <begin position="53"/>
        <end position="73"/>
    </location>
</feature>
<feature type="transmembrane region" description="Helical" evidence="8">
    <location>
        <begin position="223"/>
        <end position="242"/>
    </location>
</feature>
<feature type="transmembrane region" description="Helical" evidence="8">
    <location>
        <begin position="379"/>
        <end position="399"/>
    </location>
</feature>
<feature type="transmembrane region" description="Helical" evidence="8">
    <location>
        <begin position="288"/>
        <end position="309"/>
    </location>
</feature>
<sequence>MTASAHPGELLTRGHRLRYVFILGALTALGPFTIDLYLPAFPAVAAALHTSESAVQITLAATTIGLAVGQLVVGPWSDVIGRRRPLIVATLVHVLASLACAFAPNVEALTVFRFLMGAAAAAGGVVSLALVRDLFSGLPMLRMLSRLGMVNGLAPIVAPILGSQLLQWIDWRGIFVVLAAYGAVIALASVIGVRETLPVGNRIQSGIRALPGRMGRLLRDRRYLGLALVGGFVWGGEFAYLAGSPFLFQGVYAFSVAQYGLLFSVNALGFVLGTQLGARLAGRLAPQWLLALSTTVLVVAALVICAAAIGGWGLPLVVVPLWFSIMAVGVCIPCVQGLALAPHGAESGLAASLLGAMNFTVAGIVTPLVGVFVTGDALGMGAVMLACAVFASAALWGLVRPRSVPALAR</sequence>
<evidence type="ECO:0000256" key="6">
    <source>
        <dbReference type="ARBA" id="ARBA00022989"/>
    </source>
</evidence>
<feature type="transmembrane region" description="Helical" evidence="8">
    <location>
        <begin position="20"/>
        <end position="41"/>
    </location>
</feature>
<keyword evidence="4" id="KW-1003">Cell membrane</keyword>
<dbReference type="FunFam" id="1.20.1720.10:FF:000005">
    <property type="entry name" value="Bcr/CflA family efflux transporter"/>
    <property type="match status" value="1"/>
</dbReference>
<evidence type="ECO:0000256" key="3">
    <source>
        <dbReference type="ARBA" id="ARBA00022448"/>
    </source>
</evidence>
<dbReference type="GO" id="GO:0042910">
    <property type="term" value="F:xenobiotic transmembrane transporter activity"/>
    <property type="evidence" value="ECO:0007669"/>
    <property type="project" value="InterPro"/>
</dbReference>
<dbReference type="EMBL" id="JALGAR010000005">
    <property type="protein sequence ID" value="MCI4659530.1"/>
    <property type="molecule type" value="Genomic_DNA"/>
</dbReference>
<feature type="transmembrane region" description="Helical" evidence="8">
    <location>
        <begin position="110"/>
        <end position="131"/>
    </location>
</feature>
<name>A0AA41QWQ7_9MICO</name>
<organism evidence="10 11">
    <name type="scientific">Cryobacterium zhongshanensis</name>
    <dbReference type="NCBI Taxonomy" id="2928153"/>
    <lineage>
        <taxon>Bacteria</taxon>
        <taxon>Bacillati</taxon>
        <taxon>Actinomycetota</taxon>
        <taxon>Actinomycetes</taxon>
        <taxon>Micrococcales</taxon>
        <taxon>Microbacteriaceae</taxon>
        <taxon>Cryobacterium</taxon>
    </lineage>
</organism>
<dbReference type="InterPro" id="IPR005829">
    <property type="entry name" value="Sugar_transporter_CS"/>
</dbReference>
<feature type="transmembrane region" description="Helical" evidence="8">
    <location>
        <begin position="353"/>
        <end position="373"/>
    </location>
</feature>
<dbReference type="PROSITE" id="PS50850">
    <property type="entry name" value="MFS"/>
    <property type="match status" value="1"/>
</dbReference>
<evidence type="ECO:0000256" key="4">
    <source>
        <dbReference type="ARBA" id="ARBA00022475"/>
    </source>
</evidence>
<evidence type="ECO:0000256" key="7">
    <source>
        <dbReference type="ARBA" id="ARBA00023136"/>
    </source>
</evidence>
<dbReference type="InterPro" id="IPR020846">
    <property type="entry name" value="MFS_dom"/>
</dbReference>
<feature type="transmembrane region" description="Helical" evidence="8">
    <location>
        <begin position="254"/>
        <end position="276"/>
    </location>
</feature>
<dbReference type="Pfam" id="PF07690">
    <property type="entry name" value="MFS_1"/>
    <property type="match status" value="1"/>
</dbReference>
<dbReference type="PROSITE" id="PS00216">
    <property type="entry name" value="SUGAR_TRANSPORT_1"/>
    <property type="match status" value="1"/>
</dbReference>
<dbReference type="InterPro" id="IPR011701">
    <property type="entry name" value="MFS"/>
</dbReference>
<dbReference type="PANTHER" id="PTHR23502">
    <property type="entry name" value="MAJOR FACILITATOR SUPERFAMILY"/>
    <property type="match status" value="1"/>
</dbReference>
<dbReference type="Gene3D" id="1.20.1720.10">
    <property type="entry name" value="Multidrug resistance protein D"/>
    <property type="match status" value="1"/>
</dbReference>
<feature type="transmembrane region" description="Helical" evidence="8">
    <location>
        <begin position="85"/>
        <end position="104"/>
    </location>
</feature>
<evidence type="ECO:0000259" key="9">
    <source>
        <dbReference type="PROSITE" id="PS50850"/>
    </source>
</evidence>
<keyword evidence="6 8" id="KW-1133">Transmembrane helix</keyword>
<dbReference type="NCBIfam" id="TIGR00710">
    <property type="entry name" value="efflux_Bcr_CflA"/>
    <property type="match status" value="1"/>
</dbReference>
<dbReference type="PANTHER" id="PTHR23502:SF132">
    <property type="entry name" value="POLYAMINE TRANSPORTER 2-RELATED"/>
    <property type="match status" value="1"/>
</dbReference>
<protein>
    <submittedName>
        <fullName evidence="10">Multidrug effflux MFS transporter</fullName>
    </submittedName>
</protein>
<feature type="transmembrane region" description="Helical" evidence="8">
    <location>
        <begin position="321"/>
        <end position="341"/>
    </location>
</feature>
<comment type="subcellular location">
    <subcellularLocation>
        <location evidence="1">Cell membrane</location>
        <topology evidence="1">Multi-pass membrane protein</topology>
    </subcellularLocation>
</comment>
<dbReference type="CDD" id="cd17320">
    <property type="entry name" value="MFS_MdfA_MDR_like"/>
    <property type="match status" value="1"/>
</dbReference>
<keyword evidence="5 8" id="KW-0812">Transmembrane</keyword>
<dbReference type="GO" id="GO:1990961">
    <property type="term" value="P:xenobiotic detoxification by transmembrane export across the plasma membrane"/>
    <property type="evidence" value="ECO:0007669"/>
    <property type="project" value="InterPro"/>
</dbReference>
<reference evidence="10" key="1">
    <citation type="submission" date="2022-03" db="EMBL/GenBank/DDBJ databases">
        <title>Cryobacterium sp. nov. strain ZS14-85, isolated from Antarctic soil.</title>
        <authorList>
            <person name="Li J."/>
            <person name="Niu G."/>
        </authorList>
    </citation>
    <scope>NUCLEOTIDE SEQUENCE</scope>
    <source>
        <strain evidence="10">ZS14-85</strain>
    </source>
</reference>
<evidence type="ECO:0000256" key="2">
    <source>
        <dbReference type="ARBA" id="ARBA00006236"/>
    </source>
</evidence>
<feature type="domain" description="Major facilitator superfamily (MFS) profile" evidence="9">
    <location>
        <begin position="16"/>
        <end position="404"/>
    </location>
</feature>
<keyword evidence="3" id="KW-0813">Transport</keyword>
<evidence type="ECO:0000256" key="1">
    <source>
        <dbReference type="ARBA" id="ARBA00004651"/>
    </source>
</evidence>
<dbReference type="RefSeq" id="WP_243013012.1">
    <property type="nucleotide sequence ID" value="NZ_JALGAR010000005.1"/>
</dbReference>
<dbReference type="InterPro" id="IPR036259">
    <property type="entry name" value="MFS_trans_sf"/>
</dbReference>
<evidence type="ECO:0000256" key="8">
    <source>
        <dbReference type="SAM" id="Phobius"/>
    </source>
</evidence>
<dbReference type="AlphaFoldDB" id="A0AA41QWQ7"/>
<evidence type="ECO:0000313" key="11">
    <source>
        <dbReference type="Proteomes" id="UP001165341"/>
    </source>
</evidence>
<evidence type="ECO:0000313" key="10">
    <source>
        <dbReference type="EMBL" id="MCI4659530.1"/>
    </source>
</evidence>
<comment type="similarity">
    <text evidence="2">Belongs to the major facilitator superfamily. Bcr/CmlA family.</text>
</comment>
<feature type="transmembrane region" description="Helical" evidence="8">
    <location>
        <begin position="173"/>
        <end position="193"/>
    </location>
</feature>
<dbReference type="GO" id="GO:0005886">
    <property type="term" value="C:plasma membrane"/>
    <property type="evidence" value="ECO:0007669"/>
    <property type="project" value="UniProtKB-SubCell"/>
</dbReference>
<dbReference type="InterPro" id="IPR004812">
    <property type="entry name" value="Efflux_drug-R_Bcr/CmlA"/>
</dbReference>
<proteinExistence type="inferred from homology"/>